<proteinExistence type="predicted"/>
<organism evidence="2 3">
    <name type="scientific">Pristionchus fissidentatus</name>
    <dbReference type="NCBI Taxonomy" id="1538716"/>
    <lineage>
        <taxon>Eukaryota</taxon>
        <taxon>Metazoa</taxon>
        <taxon>Ecdysozoa</taxon>
        <taxon>Nematoda</taxon>
        <taxon>Chromadorea</taxon>
        <taxon>Rhabditida</taxon>
        <taxon>Rhabditina</taxon>
        <taxon>Diplogasteromorpha</taxon>
        <taxon>Diplogasteroidea</taxon>
        <taxon>Neodiplogasteridae</taxon>
        <taxon>Pristionchus</taxon>
    </lineage>
</organism>
<feature type="non-terminal residue" evidence="2">
    <location>
        <position position="74"/>
    </location>
</feature>
<dbReference type="AlphaFoldDB" id="A0AAV5VVH8"/>
<evidence type="ECO:0000313" key="3">
    <source>
        <dbReference type="Proteomes" id="UP001432322"/>
    </source>
</evidence>
<protein>
    <recommendedName>
        <fullName evidence="4">G protein-coupled receptor</fullName>
    </recommendedName>
</protein>
<keyword evidence="1" id="KW-1133">Transmembrane helix</keyword>
<feature type="transmembrane region" description="Helical" evidence="1">
    <location>
        <begin position="7"/>
        <end position="28"/>
    </location>
</feature>
<evidence type="ECO:0008006" key="4">
    <source>
        <dbReference type="Google" id="ProtNLM"/>
    </source>
</evidence>
<accession>A0AAV5VVH8</accession>
<dbReference type="EMBL" id="BTSY01000004">
    <property type="protein sequence ID" value="GMT22540.1"/>
    <property type="molecule type" value="Genomic_DNA"/>
</dbReference>
<sequence length="74" mass="8413">MTVLSKTAFPLAVCTIPAFAFFSVYALFPADSMECHELRIISVAMYDQWLAIISVVIVLCLPYYEPRFVCNLRC</sequence>
<evidence type="ECO:0000256" key="1">
    <source>
        <dbReference type="SAM" id="Phobius"/>
    </source>
</evidence>
<keyword evidence="1" id="KW-0472">Membrane</keyword>
<gene>
    <name evidence="2" type="ORF">PFISCL1PPCAC_13837</name>
</gene>
<keyword evidence="3" id="KW-1185">Reference proteome</keyword>
<name>A0AAV5VVH8_9BILA</name>
<evidence type="ECO:0000313" key="2">
    <source>
        <dbReference type="EMBL" id="GMT22540.1"/>
    </source>
</evidence>
<dbReference type="Proteomes" id="UP001432322">
    <property type="component" value="Unassembled WGS sequence"/>
</dbReference>
<reference evidence="2" key="1">
    <citation type="submission" date="2023-10" db="EMBL/GenBank/DDBJ databases">
        <title>Genome assembly of Pristionchus species.</title>
        <authorList>
            <person name="Yoshida K."/>
            <person name="Sommer R.J."/>
        </authorList>
    </citation>
    <scope>NUCLEOTIDE SEQUENCE</scope>
    <source>
        <strain evidence="2">RS5133</strain>
    </source>
</reference>
<comment type="caution">
    <text evidence="2">The sequence shown here is derived from an EMBL/GenBank/DDBJ whole genome shotgun (WGS) entry which is preliminary data.</text>
</comment>
<keyword evidence="1" id="KW-0812">Transmembrane</keyword>
<feature type="transmembrane region" description="Helical" evidence="1">
    <location>
        <begin position="48"/>
        <end position="64"/>
    </location>
</feature>